<dbReference type="Proteomes" id="UP000019277">
    <property type="component" value="Unassembled WGS sequence"/>
</dbReference>
<evidence type="ECO:0000313" key="2">
    <source>
        <dbReference type="Proteomes" id="UP000019277"/>
    </source>
</evidence>
<keyword evidence="2" id="KW-1185">Reference proteome</keyword>
<protein>
    <submittedName>
        <fullName evidence="1">Uncharacterized protein</fullName>
    </submittedName>
</protein>
<sequence>MTGAAQPDETASSKYCQWATGTGTAAERFTYGVAVFPELGIDKVVADGEKKPLVVGQRKAVESLRSAGGVCAISIEVTPTSRVDVQAVGRDGAALCPKVLEAAKLIEPELP</sequence>
<dbReference type="EMBL" id="AYXG01000102">
    <property type="protein sequence ID" value="EWC61774.1"/>
    <property type="molecule type" value="Genomic_DNA"/>
</dbReference>
<gene>
    <name evidence="1" type="ORF">UO65_2961</name>
</gene>
<reference evidence="1 2" key="1">
    <citation type="journal article" date="2014" name="Genome Announc.">
        <title>Draft Genome Sequence of the Antitrypanosomally Active Sponge-Associated Bacterium Actinokineospora sp. Strain EG49.</title>
        <authorList>
            <person name="Harjes J."/>
            <person name="Ryu T."/>
            <person name="Abdelmohsen U.R."/>
            <person name="Moitinho-Silva L."/>
            <person name="Horn H."/>
            <person name="Ravasi T."/>
            <person name="Hentschel U."/>
        </authorList>
    </citation>
    <scope>NUCLEOTIDE SEQUENCE [LARGE SCALE GENOMIC DNA]</scope>
    <source>
        <strain evidence="1 2">EG49</strain>
    </source>
</reference>
<name>W7J6U8_9PSEU</name>
<evidence type="ECO:0000313" key="1">
    <source>
        <dbReference type="EMBL" id="EWC61774.1"/>
    </source>
</evidence>
<proteinExistence type="predicted"/>
<dbReference type="AlphaFoldDB" id="W7J6U8"/>
<accession>W7J6U8</accession>
<comment type="caution">
    <text evidence="1">The sequence shown here is derived from an EMBL/GenBank/DDBJ whole genome shotgun (WGS) entry which is preliminary data.</text>
</comment>
<dbReference type="STRING" id="909613.UO65_2961"/>
<organism evidence="1 2">
    <name type="scientific">Actinokineospora spheciospongiae</name>
    <dbReference type="NCBI Taxonomy" id="909613"/>
    <lineage>
        <taxon>Bacteria</taxon>
        <taxon>Bacillati</taxon>
        <taxon>Actinomycetota</taxon>
        <taxon>Actinomycetes</taxon>
        <taxon>Pseudonocardiales</taxon>
        <taxon>Pseudonocardiaceae</taxon>
        <taxon>Actinokineospora</taxon>
    </lineage>
</organism>